<dbReference type="PANTHER" id="PTHR12894:SF27">
    <property type="entry name" value="TRANSFORMING GROWTH FACTOR-BETA RECEPTOR-ASSOCIATED PROTEIN 1"/>
    <property type="match status" value="1"/>
</dbReference>
<feature type="compositionally biased region" description="Basic and acidic residues" evidence="7">
    <location>
        <begin position="335"/>
        <end position="344"/>
    </location>
</feature>
<dbReference type="OrthoDB" id="10258882at2759"/>
<dbReference type="GO" id="GO:0006914">
    <property type="term" value="P:autophagy"/>
    <property type="evidence" value="ECO:0007669"/>
    <property type="project" value="TreeGrafter"/>
</dbReference>
<dbReference type="GO" id="GO:0005737">
    <property type="term" value="C:cytoplasm"/>
    <property type="evidence" value="ECO:0007669"/>
    <property type="project" value="UniProtKB-SubCell"/>
</dbReference>
<feature type="domain" description="CNH" evidence="8">
    <location>
        <begin position="1"/>
        <end position="294"/>
    </location>
</feature>
<feature type="coiled-coil region" evidence="6">
    <location>
        <begin position="745"/>
        <end position="774"/>
    </location>
</feature>
<evidence type="ECO:0000256" key="4">
    <source>
        <dbReference type="ARBA" id="ARBA00022927"/>
    </source>
</evidence>
<dbReference type="AlphaFoldDB" id="A0A9N8WL75"/>
<evidence type="ECO:0000256" key="6">
    <source>
        <dbReference type="SAM" id="Coils"/>
    </source>
</evidence>
<evidence type="ECO:0000256" key="5">
    <source>
        <dbReference type="PROSITE-ProRule" id="PRU01006"/>
    </source>
</evidence>
<dbReference type="GO" id="GO:0016020">
    <property type="term" value="C:membrane"/>
    <property type="evidence" value="ECO:0007669"/>
    <property type="project" value="TreeGrafter"/>
</dbReference>
<accession>A0A9N8WL75</accession>
<dbReference type="GO" id="GO:0034058">
    <property type="term" value="P:endosomal vesicle fusion"/>
    <property type="evidence" value="ECO:0007669"/>
    <property type="project" value="TreeGrafter"/>
</dbReference>
<evidence type="ECO:0000256" key="7">
    <source>
        <dbReference type="SAM" id="MobiDB-lite"/>
    </source>
</evidence>
<gene>
    <name evidence="9" type="ORF">ALEPTO_LOCUS2983</name>
</gene>
<dbReference type="InterPro" id="IPR000547">
    <property type="entry name" value="Clathrin_H-chain/VPS_repeat"/>
</dbReference>
<evidence type="ECO:0000259" key="8">
    <source>
        <dbReference type="PROSITE" id="PS50219"/>
    </source>
</evidence>
<feature type="compositionally biased region" description="Basic and acidic residues" evidence="7">
    <location>
        <begin position="353"/>
        <end position="362"/>
    </location>
</feature>
<organism evidence="9 10">
    <name type="scientific">Ambispora leptoticha</name>
    <dbReference type="NCBI Taxonomy" id="144679"/>
    <lineage>
        <taxon>Eukaryota</taxon>
        <taxon>Fungi</taxon>
        <taxon>Fungi incertae sedis</taxon>
        <taxon>Mucoromycota</taxon>
        <taxon>Glomeromycotina</taxon>
        <taxon>Glomeromycetes</taxon>
        <taxon>Archaeosporales</taxon>
        <taxon>Ambisporaceae</taxon>
        <taxon>Ambispora</taxon>
    </lineage>
</organism>
<keyword evidence="10" id="KW-1185">Reference proteome</keyword>
<dbReference type="PROSITE" id="PS50219">
    <property type="entry name" value="CNH"/>
    <property type="match status" value="1"/>
</dbReference>
<sequence length="1052" mass="119113">MPLTPFTLQKLISDLALEDTQQQSATSSQTTNPAPSSISLFHRRANVISSGTGSGTRFGSGIGWGSRDNRVTVETVEAWDSTLSFYTLPEMSPLPVSAFPHIKGVTCFTHDLAKEGQTEIDGSVKLCVLKKRAIHEFSLLENLVESSENIPLPNVELGTVCCQYGASLYIADNTNYYRLVDLQCKRMIDLITPQPPERGSIYGTGTFKPIVTVVEKGEFLLNTIIGQFMSSTGEPVRGTLQWTSFPRSIGVEYPYVVALLRNNTIEIHNVVDQSLVQTVQLDPAEARTISQGPGIKVWVSALLERLRWENGFAFKDDDDSHVSEGENEPALNSRMNDDDSHVSEGENEPALNSRKDDDDSKVNSKNLPSIPEIPQLDSIATVPTRIIIAARDSILALAPSPLILQVDSLLDANRIEEGLAHADQAMTRLADNVHRERMQHELDYIYQKSGFMFISLTLFDLACDYLDRGHTDPRVVIGLFPDLKHLVNEDFSLHVYAGVKSVLDKLGSIDDVVFQSLIKNYEPHIKPDIQSSPATQGLRKQLLTHANEMLQKYLAQDRQKRKSSKSPLDRNILKSVDNALVRLYATSDSRKPLISLLQDENECTLEDCEFVLKNHGKYYALSLLYKNKKQYAKTLKIWQQMIEDGKPDPDFENGLKQMTELLTQIDDSDLVWEYASWVISKDQVLGAQIFIRPNSRKPHIVEPKKVIEALGSVGYEGLTNYLEYLILRRKSEEESHHTKLLLLYIEAILRELEKEEDKAKLVKLTKEFQSINKNFSITYISFLSNRPPDDRISHARLKAIMFMQQSTRYEDKVVLEKLLESKQDLYPELAIVYGKLNEHEKSLHILVDQLKDYRGAETFCLYAGRMIGMNEKTSVLLSPAALKRQTQDNQRILEDKSLIGLRRALFLKLLKVYLEMKNGDHSVDQIIILLNKHAGYMNIVEVLGLLPEVWSIEMLSDFLIRSLRQSYHDYRESQILKGLTRGENMMVNSELYKAYEEIGPIVITPDLPCASCDKVINESMFMRQPNKDIVHLHCGHKNNDSGSRAEVPVETE</sequence>
<proteinExistence type="predicted"/>
<dbReference type="InterPro" id="IPR001180">
    <property type="entry name" value="CNH_dom"/>
</dbReference>
<keyword evidence="4" id="KW-0653">Protein transport</keyword>
<dbReference type="EMBL" id="CAJVPS010000504">
    <property type="protein sequence ID" value="CAG8490970.1"/>
    <property type="molecule type" value="Genomic_DNA"/>
</dbReference>
<comment type="subcellular location">
    <subcellularLocation>
        <location evidence="1">Cytoplasm</location>
    </subcellularLocation>
</comment>
<evidence type="ECO:0000313" key="9">
    <source>
        <dbReference type="EMBL" id="CAG8490970.1"/>
    </source>
</evidence>
<dbReference type="Proteomes" id="UP000789508">
    <property type="component" value="Unassembled WGS sequence"/>
</dbReference>
<protein>
    <submittedName>
        <fullName evidence="9">5112_t:CDS:1</fullName>
    </submittedName>
</protein>
<comment type="caution">
    <text evidence="9">The sequence shown here is derived from an EMBL/GenBank/DDBJ whole genome shotgun (WGS) entry which is preliminary data.</text>
</comment>
<dbReference type="InterPro" id="IPR019452">
    <property type="entry name" value="VPS39/TGF_beta_rcpt-assoc_1"/>
</dbReference>
<dbReference type="Pfam" id="PF10367">
    <property type="entry name" value="zf-Vps39_C"/>
    <property type="match status" value="1"/>
</dbReference>
<reference evidence="9" key="1">
    <citation type="submission" date="2021-06" db="EMBL/GenBank/DDBJ databases">
        <authorList>
            <person name="Kallberg Y."/>
            <person name="Tangrot J."/>
            <person name="Rosling A."/>
        </authorList>
    </citation>
    <scope>NUCLEOTIDE SEQUENCE</scope>
    <source>
        <strain evidence="9">FL130A</strain>
    </source>
</reference>
<dbReference type="PROSITE" id="PS50236">
    <property type="entry name" value="CHCR"/>
    <property type="match status" value="1"/>
</dbReference>
<dbReference type="PANTHER" id="PTHR12894">
    <property type="entry name" value="CNH DOMAIN CONTAINING"/>
    <property type="match status" value="1"/>
</dbReference>
<dbReference type="Pfam" id="PF00780">
    <property type="entry name" value="CNH"/>
    <property type="match status" value="1"/>
</dbReference>
<keyword evidence="3" id="KW-0963">Cytoplasm</keyword>
<feature type="region of interest" description="Disordered" evidence="7">
    <location>
        <begin position="317"/>
        <end position="369"/>
    </location>
</feature>
<feature type="repeat" description="CHCR" evidence="5">
    <location>
        <begin position="691"/>
        <end position="890"/>
    </location>
</feature>
<dbReference type="GO" id="GO:0006886">
    <property type="term" value="P:intracellular protein transport"/>
    <property type="evidence" value="ECO:0007669"/>
    <property type="project" value="UniProtKB-UniRule"/>
</dbReference>
<dbReference type="Pfam" id="PF10366">
    <property type="entry name" value="Vps39_1"/>
    <property type="match status" value="1"/>
</dbReference>
<evidence type="ECO:0000256" key="3">
    <source>
        <dbReference type="ARBA" id="ARBA00022490"/>
    </source>
</evidence>
<evidence type="ECO:0000256" key="1">
    <source>
        <dbReference type="ARBA" id="ARBA00004496"/>
    </source>
</evidence>
<keyword evidence="6" id="KW-0175">Coiled coil</keyword>
<name>A0A9N8WL75_9GLOM</name>
<keyword evidence="2" id="KW-0813">Transport</keyword>
<evidence type="ECO:0000313" key="10">
    <source>
        <dbReference type="Proteomes" id="UP000789508"/>
    </source>
</evidence>
<dbReference type="InterPro" id="IPR019453">
    <property type="entry name" value="VPS39/TGFA1_Znf"/>
</dbReference>
<evidence type="ECO:0000256" key="2">
    <source>
        <dbReference type="ARBA" id="ARBA00022448"/>
    </source>
</evidence>
<dbReference type="InterPro" id="IPR032914">
    <property type="entry name" value="Vam6/VPS39/TRAP1"/>
</dbReference>